<evidence type="ECO:0000313" key="2">
    <source>
        <dbReference type="Proteomes" id="UP000258379"/>
    </source>
</evidence>
<sequence length="67" mass="7302">LSGLSDEVLQEVEDEETLPTLLAASYFEFNRAIIDAIYDIVPAVKPQIAMYEALGSAGIDTYAMTCD</sequence>
<proteinExistence type="predicted"/>
<comment type="caution">
    <text evidence="1">The sequence shown here is derived from an EMBL/GenBank/DDBJ whole genome shotgun (WGS) entry which is preliminary data.</text>
</comment>
<name>A0A3E2C9F4_GARVA</name>
<dbReference type="AlphaFoldDB" id="A0A3E2C9F4"/>
<feature type="non-terminal residue" evidence="1">
    <location>
        <position position="1"/>
    </location>
</feature>
<feature type="non-terminal residue" evidence="1">
    <location>
        <position position="67"/>
    </location>
</feature>
<gene>
    <name evidence="1" type="ORF">CG405_05180</name>
</gene>
<dbReference type="Proteomes" id="UP000258379">
    <property type="component" value="Unassembled WGS sequence"/>
</dbReference>
<dbReference type="EMBL" id="NNRU01000004">
    <property type="protein sequence ID" value="RFT28423.1"/>
    <property type="molecule type" value="Genomic_DNA"/>
</dbReference>
<reference evidence="1 2" key="1">
    <citation type="submission" date="2017-07" db="EMBL/GenBank/DDBJ databases">
        <title>A comparative genomics approach to explaining the enigmatic role of Gardnerella vaginalis in the vaginal microbiome.</title>
        <authorList>
            <person name="Vancuren S.J."/>
            <person name="Hill J.E."/>
        </authorList>
    </citation>
    <scope>NUCLEOTIDE SEQUENCE [LARGE SCALE GENOMIC DNA]</scope>
    <source>
        <strain evidence="1 2">WP023</strain>
    </source>
</reference>
<dbReference type="Gene3D" id="3.20.20.70">
    <property type="entry name" value="Aldolase class I"/>
    <property type="match status" value="1"/>
</dbReference>
<accession>A0A3E2C9F4</accession>
<dbReference type="SUPFAM" id="SSF51366">
    <property type="entry name" value="Ribulose-phoshate binding barrel"/>
    <property type="match status" value="1"/>
</dbReference>
<dbReference type="InterPro" id="IPR011060">
    <property type="entry name" value="RibuloseP-bd_barrel"/>
</dbReference>
<evidence type="ECO:0000313" key="1">
    <source>
        <dbReference type="EMBL" id="RFT28423.1"/>
    </source>
</evidence>
<dbReference type="InterPro" id="IPR013785">
    <property type="entry name" value="Aldolase_TIM"/>
</dbReference>
<protein>
    <submittedName>
        <fullName evidence="1">Orotidine 5'-phosphate decarboxylase</fullName>
    </submittedName>
</protein>
<organism evidence="1 2">
    <name type="scientific">Gardnerella vaginalis</name>
    <dbReference type="NCBI Taxonomy" id="2702"/>
    <lineage>
        <taxon>Bacteria</taxon>
        <taxon>Bacillati</taxon>
        <taxon>Actinomycetota</taxon>
        <taxon>Actinomycetes</taxon>
        <taxon>Bifidobacteriales</taxon>
        <taxon>Bifidobacteriaceae</taxon>
        <taxon>Gardnerella</taxon>
    </lineage>
</organism>